<keyword evidence="4" id="KW-0479">Metal-binding</keyword>
<comment type="subcellular location">
    <subcellularLocation>
        <location evidence="1 5">Nucleus</location>
    </subcellularLocation>
</comment>
<evidence type="ECO:0000256" key="4">
    <source>
        <dbReference type="PROSITE-ProRule" id="PRU00024"/>
    </source>
</evidence>
<evidence type="ECO:0000256" key="1">
    <source>
        <dbReference type="ARBA" id="ARBA00004123"/>
    </source>
</evidence>
<feature type="region of interest" description="Disordered" evidence="6">
    <location>
        <begin position="203"/>
        <end position="250"/>
    </location>
</feature>
<evidence type="ECO:0000259" key="8">
    <source>
        <dbReference type="PROSITE" id="PS51017"/>
    </source>
</evidence>
<feature type="domain" description="CCT" evidence="8">
    <location>
        <begin position="250"/>
        <end position="292"/>
    </location>
</feature>
<accession>A0A6G1DIW0</accession>
<dbReference type="Pfam" id="PF06203">
    <property type="entry name" value="CCT"/>
    <property type="match status" value="1"/>
</dbReference>
<evidence type="ECO:0000313" key="10">
    <source>
        <dbReference type="Proteomes" id="UP000479710"/>
    </source>
</evidence>
<protein>
    <recommendedName>
        <fullName evidence="11">CCT domain-containing protein</fullName>
    </recommendedName>
</protein>
<evidence type="ECO:0000256" key="3">
    <source>
        <dbReference type="ARBA" id="ARBA00023242"/>
    </source>
</evidence>
<feature type="region of interest" description="Disordered" evidence="6">
    <location>
        <begin position="279"/>
        <end position="299"/>
    </location>
</feature>
<dbReference type="InterPro" id="IPR000315">
    <property type="entry name" value="Znf_B-box"/>
</dbReference>
<evidence type="ECO:0000256" key="2">
    <source>
        <dbReference type="ARBA" id="ARBA00022737"/>
    </source>
</evidence>
<evidence type="ECO:0000259" key="7">
    <source>
        <dbReference type="PROSITE" id="PS50119"/>
    </source>
</evidence>
<evidence type="ECO:0008006" key="11">
    <source>
        <dbReference type="Google" id="ProtNLM"/>
    </source>
</evidence>
<gene>
    <name evidence="9" type="ORF">E2562_011657</name>
</gene>
<dbReference type="PANTHER" id="PTHR31717:SF130">
    <property type="entry name" value="OS06G0103000 PROTEIN"/>
    <property type="match status" value="1"/>
</dbReference>
<organism evidence="9 10">
    <name type="scientific">Oryza meyeriana var. granulata</name>
    <dbReference type="NCBI Taxonomy" id="110450"/>
    <lineage>
        <taxon>Eukaryota</taxon>
        <taxon>Viridiplantae</taxon>
        <taxon>Streptophyta</taxon>
        <taxon>Embryophyta</taxon>
        <taxon>Tracheophyta</taxon>
        <taxon>Spermatophyta</taxon>
        <taxon>Magnoliopsida</taxon>
        <taxon>Liliopsida</taxon>
        <taxon>Poales</taxon>
        <taxon>Poaceae</taxon>
        <taxon>BOP clade</taxon>
        <taxon>Oryzoideae</taxon>
        <taxon>Oryzeae</taxon>
        <taxon>Oryzinae</taxon>
        <taxon>Oryza</taxon>
        <taxon>Oryza meyeriana</taxon>
    </lineage>
</organism>
<dbReference type="GO" id="GO:0006355">
    <property type="term" value="P:regulation of DNA-templated transcription"/>
    <property type="evidence" value="ECO:0007669"/>
    <property type="project" value="UniProtKB-ARBA"/>
</dbReference>
<keyword evidence="10" id="KW-1185">Reference proteome</keyword>
<feature type="region of interest" description="Disordered" evidence="6">
    <location>
        <begin position="161"/>
        <end position="190"/>
    </location>
</feature>
<evidence type="ECO:0000256" key="5">
    <source>
        <dbReference type="PROSITE-ProRule" id="PRU00357"/>
    </source>
</evidence>
<keyword evidence="2" id="KW-0677">Repeat</keyword>
<dbReference type="InterPro" id="IPR010402">
    <property type="entry name" value="CCT_domain"/>
</dbReference>
<sequence length="299" mass="32741">MREMSDGFGMAIDHCILMMMREEAEGRRVPVCQLCGGRRALVFCPAHAAGLCFECDAALHHAGADDHYGLHPRAPICDSCHAAPAHLRSSISGSGSGSDVVMLCRRCAPQATSSSWPPVTTYTGCPSPKEMVRILSTEAPSAQPDFDAWLADHLLFHDDARPPPFDAGGGGRLTMDRRSSSSAAMPPHPTGLQQQVLFSAAPCSNINTTSNNNSNPNPNPNRQQIMPPPPPPPPAQHHLMISSNKKREERNRAKLRYNNKKMRRKFCTHIMYTCRKATADSRKRVKGRFARASSSSHHS</sequence>
<dbReference type="OrthoDB" id="153872at2759"/>
<reference evidence="9 10" key="1">
    <citation type="submission" date="2019-11" db="EMBL/GenBank/DDBJ databases">
        <title>Whole genome sequence of Oryza granulata.</title>
        <authorList>
            <person name="Li W."/>
        </authorList>
    </citation>
    <scope>NUCLEOTIDE SEQUENCE [LARGE SCALE GENOMIC DNA]</scope>
    <source>
        <strain evidence="10">cv. Menghai</strain>
        <tissue evidence="9">Leaf</tissue>
    </source>
</reference>
<dbReference type="AlphaFoldDB" id="A0A6G1DIW0"/>
<feature type="compositionally biased region" description="Low complexity" evidence="6">
    <location>
        <begin position="205"/>
        <end position="225"/>
    </location>
</feature>
<keyword evidence="3 5" id="KW-0539">Nucleus</keyword>
<comment type="caution">
    <text evidence="9">The sequence shown here is derived from an EMBL/GenBank/DDBJ whole genome shotgun (WGS) entry which is preliminary data.</text>
</comment>
<dbReference type="GO" id="GO:0005634">
    <property type="term" value="C:nucleus"/>
    <property type="evidence" value="ECO:0007669"/>
    <property type="project" value="UniProtKB-SubCell"/>
</dbReference>
<dbReference type="Proteomes" id="UP000479710">
    <property type="component" value="Unassembled WGS sequence"/>
</dbReference>
<dbReference type="GO" id="GO:0008270">
    <property type="term" value="F:zinc ion binding"/>
    <property type="evidence" value="ECO:0007669"/>
    <property type="project" value="UniProtKB-KW"/>
</dbReference>
<keyword evidence="4" id="KW-0862">Zinc</keyword>
<dbReference type="PROSITE" id="PS51017">
    <property type="entry name" value="CCT"/>
    <property type="match status" value="1"/>
</dbReference>
<dbReference type="PANTHER" id="PTHR31717">
    <property type="entry name" value="ZINC FINGER PROTEIN CONSTANS-LIKE 10"/>
    <property type="match status" value="1"/>
</dbReference>
<dbReference type="EMBL" id="SPHZ02000006">
    <property type="protein sequence ID" value="KAF0911651.1"/>
    <property type="molecule type" value="Genomic_DNA"/>
</dbReference>
<proteinExistence type="predicted"/>
<name>A0A6G1DIW0_9ORYZ</name>
<keyword evidence="4" id="KW-0863">Zinc-finger</keyword>
<feature type="domain" description="B box-type" evidence="7">
    <location>
        <begin position="27"/>
        <end position="76"/>
    </location>
</feature>
<dbReference type="EMBL" id="SPHZ02000006">
    <property type="protein sequence ID" value="KAF0911652.1"/>
    <property type="molecule type" value="Genomic_DNA"/>
</dbReference>
<evidence type="ECO:0000313" key="9">
    <source>
        <dbReference type="EMBL" id="KAF0911653.1"/>
    </source>
</evidence>
<feature type="compositionally biased region" description="Pro residues" evidence="6">
    <location>
        <begin position="226"/>
        <end position="235"/>
    </location>
</feature>
<dbReference type="EMBL" id="SPHZ02000006">
    <property type="protein sequence ID" value="KAF0911653.1"/>
    <property type="molecule type" value="Genomic_DNA"/>
</dbReference>
<evidence type="ECO:0000256" key="6">
    <source>
        <dbReference type="SAM" id="MobiDB-lite"/>
    </source>
</evidence>
<dbReference type="PROSITE" id="PS50119">
    <property type="entry name" value="ZF_BBOX"/>
    <property type="match status" value="1"/>
</dbReference>